<dbReference type="InterPro" id="IPR017972">
    <property type="entry name" value="Cyt_P450_CS"/>
</dbReference>
<name>A0AAD6MNP0_9ROSI</name>
<evidence type="ECO:0000256" key="8">
    <source>
        <dbReference type="RuleBase" id="RU000461"/>
    </source>
</evidence>
<dbReference type="Proteomes" id="UP001164929">
    <property type="component" value="Chromosome 8"/>
</dbReference>
<evidence type="ECO:0000256" key="3">
    <source>
        <dbReference type="ARBA" id="ARBA00022692"/>
    </source>
</evidence>
<keyword evidence="4" id="KW-1133">Transmembrane helix</keyword>
<comment type="similarity">
    <text evidence="2 8">Belongs to the cytochrome P450 family.</text>
</comment>
<keyword evidence="7 8" id="KW-0408">Iron</keyword>
<evidence type="ECO:0000256" key="4">
    <source>
        <dbReference type="ARBA" id="ARBA00022989"/>
    </source>
</evidence>
<keyword evidence="6" id="KW-0472">Membrane</keyword>
<keyword evidence="7 8" id="KW-0479">Metal-binding</keyword>
<proteinExistence type="inferred from homology"/>
<dbReference type="PANTHER" id="PTHR47956">
    <property type="entry name" value="CYTOCHROME P450 71B11-RELATED"/>
    <property type="match status" value="1"/>
</dbReference>
<evidence type="ECO:0000256" key="6">
    <source>
        <dbReference type="ARBA" id="ARBA00023136"/>
    </source>
</evidence>
<dbReference type="GO" id="GO:0005506">
    <property type="term" value="F:iron ion binding"/>
    <property type="evidence" value="ECO:0007669"/>
    <property type="project" value="InterPro"/>
</dbReference>
<dbReference type="InterPro" id="IPR050193">
    <property type="entry name" value="Cytochrome_P450_71"/>
</dbReference>
<dbReference type="GO" id="GO:0016020">
    <property type="term" value="C:membrane"/>
    <property type="evidence" value="ECO:0007669"/>
    <property type="project" value="UniProtKB-SubCell"/>
</dbReference>
<dbReference type="EMBL" id="JAQIZT010000008">
    <property type="protein sequence ID" value="KAJ6988886.1"/>
    <property type="molecule type" value="Genomic_DNA"/>
</dbReference>
<evidence type="ECO:0000256" key="5">
    <source>
        <dbReference type="ARBA" id="ARBA00023002"/>
    </source>
</evidence>
<comment type="caution">
    <text evidence="9">The sequence shown here is derived from an EMBL/GenBank/DDBJ whole genome shotgun (WGS) entry which is preliminary data.</text>
</comment>
<evidence type="ECO:0000256" key="2">
    <source>
        <dbReference type="ARBA" id="ARBA00010617"/>
    </source>
</evidence>
<organism evidence="9 10">
    <name type="scientific">Populus alba x Populus x berolinensis</name>
    <dbReference type="NCBI Taxonomy" id="444605"/>
    <lineage>
        <taxon>Eukaryota</taxon>
        <taxon>Viridiplantae</taxon>
        <taxon>Streptophyta</taxon>
        <taxon>Embryophyta</taxon>
        <taxon>Tracheophyta</taxon>
        <taxon>Spermatophyta</taxon>
        <taxon>Magnoliopsida</taxon>
        <taxon>eudicotyledons</taxon>
        <taxon>Gunneridae</taxon>
        <taxon>Pentapetalae</taxon>
        <taxon>rosids</taxon>
        <taxon>fabids</taxon>
        <taxon>Malpighiales</taxon>
        <taxon>Salicaceae</taxon>
        <taxon>Saliceae</taxon>
        <taxon>Populus</taxon>
    </lineage>
</organism>
<keyword evidence="7 8" id="KW-0349">Heme</keyword>
<evidence type="ECO:0000313" key="10">
    <source>
        <dbReference type="Proteomes" id="UP001164929"/>
    </source>
</evidence>
<keyword evidence="8" id="KW-0503">Monooxygenase</keyword>
<dbReference type="PRINTS" id="PR00385">
    <property type="entry name" value="P450"/>
</dbReference>
<dbReference type="Gene3D" id="1.10.630.10">
    <property type="entry name" value="Cytochrome P450"/>
    <property type="match status" value="1"/>
</dbReference>
<accession>A0AAD6MNP0</accession>
<gene>
    <name evidence="9" type="ORF">NC653_021709</name>
</gene>
<dbReference type="InterPro" id="IPR036396">
    <property type="entry name" value="Cyt_P450_sf"/>
</dbReference>
<feature type="binding site" description="axial binding residue" evidence="7">
    <location>
        <position position="140"/>
    </location>
    <ligand>
        <name>heme</name>
        <dbReference type="ChEBI" id="CHEBI:30413"/>
    </ligand>
    <ligandPart>
        <name>Fe</name>
        <dbReference type="ChEBI" id="CHEBI:18248"/>
    </ligandPart>
</feature>
<sequence length="204" mass="23179">MLEFQNIFLGGVDTGAITVIWVTAEIARNPIIMKEAQEEIRSSVGQKGRATEESTDELQYLKMVIKETLRLHPPAPLLQINGYDIYLKTLIQVNAWAIGRDPEHWRDSEEFFPERFVYSPIDYKGQRFEFLPFGSGRRVCPGILMGVTMVELALANLLYCFDWKLPNAVAINMEEAAGLAISKKMPLFLVPINYPQRAQPDKMG</sequence>
<comment type="cofactor">
    <cofactor evidence="7">
        <name>heme</name>
        <dbReference type="ChEBI" id="CHEBI:30413"/>
    </cofactor>
</comment>
<dbReference type="GO" id="GO:0004497">
    <property type="term" value="F:monooxygenase activity"/>
    <property type="evidence" value="ECO:0007669"/>
    <property type="project" value="UniProtKB-KW"/>
</dbReference>
<dbReference type="PRINTS" id="PR00463">
    <property type="entry name" value="EP450I"/>
</dbReference>
<comment type="subcellular location">
    <subcellularLocation>
        <location evidence="1">Membrane</location>
        <topology evidence="1">Single-pass membrane protein</topology>
    </subcellularLocation>
</comment>
<dbReference type="GO" id="GO:0016705">
    <property type="term" value="F:oxidoreductase activity, acting on paired donors, with incorporation or reduction of molecular oxygen"/>
    <property type="evidence" value="ECO:0007669"/>
    <property type="project" value="InterPro"/>
</dbReference>
<dbReference type="Pfam" id="PF00067">
    <property type="entry name" value="p450"/>
    <property type="match status" value="1"/>
</dbReference>
<dbReference type="SUPFAM" id="SSF48264">
    <property type="entry name" value="Cytochrome P450"/>
    <property type="match status" value="1"/>
</dbReference>
<evidence type="ECO:0000313" key="9">
    <source>
        <dbReference type="EMBL" id="KAJ6988886.1"/>
    </source>
</evidence>
<dbReference type="PANTHER" id="PTHR47956:SF17">
    <property type="entry name" value="CYTOCHROME P450 71B36-LIKE"/>
    <property type="match status" value="1"/>
</dbReference>
<keyword evidence="10" id="KW-1185">Reference proteome</keyword>
<keyword evidence="5 8" id="KW-0560">Oxidoreductase</keyword>
<reference evidence="9" key="1">
    <citation type="journal article" date="2023" name="Mol. Ecol. Resour.">
        <title>Chromosome-level genome assembly of a triploid poplar Populus alba 'Berolinensis'.</title>
        <authorList>
            <person name="Chen S."/>
            <person name="Yu Y."/>
            <person name="Wang X."/>
            <person name="Wang S."/>
            <person name="Zhang T."/>
            <person name="Zhou Y."/>
            <person name="He R."/>
            <person name="Meng N."/>
            <person name="Wang Y."/>
            <person name="Liu W."/>
            <person name="Liu Z."/>
            <person name="Liu J."/>
            <person name="Guo Q."/>
            <person name="Huang H."/>
            <person name="Sederoff R.R."/>
            <person name="Wang G."/>
            <person name="Qu G."/>
            <person name="Chen S."/>
        </authorList>
    </citation>
    <scope>NUCLEOTIDE SEQUENCE</scope>
    <source>
        <strain evidence="9">SC-2020</strain>
    </source>
</reference>
<keyword evidence="3" id="KW-0812">Transmembrane</keyword>
<dbReference type="AlphaFoldDB" id="A0AAD6MNP0"/>
<protein>
    <submittedName>
        <fullName evidence="9">Cytochrome P450 71B26-like</fullName>
    </submittedName>
</protein>
<dbReference type="PROSITE" id="PS00086">
    <property type="entry name" value="CYTOCHROME_P450"/>
    <property type="match status" value="1"/>
</dbReference>
<evidence type="ECO:0000256" key="7">
    <source>
        <dbReference type="PIRSR" id="PIRSR602401-1"/>
    </source>
</evidence>
<evidence type="ECO:0000256" key="1">
    <source>
        <dbReference type="ARBA" id="ARBA00004167"/>
    </source>
</evidence>
<dbReference type="InterPro" id="IPR002401">
    <property type="entry name" value="Cyt_P450_E_grp-I"/>
</dbReference>
<dbReference type="InterPro" id="IPR001128">
    <property type="entry name" value="Cyt_P450"/>
</dbReference>
<dbReference type="GO" id="GO:0020037">
    <property type="term" value="F:heme binding"/>
    <property type="evidence" value="ECO:0007669"/>
    <property type="project" value="InterPro"/>
</dbReference>